<evidence type="ECO:0000259" key="3">
    <source>
        <dbReference type="Pfam" id="PF19291"/>
    </source>
</evidence>
<dbReference type="GO" id="GO:0004553">
    <property type="term" value="F:hydrolase activity, hydrolyzing O-glycosyl compounds"/>
    <property type="evidence" value="ECO:0007669"/>
    <property type="project" value="UniProtKB-ARBA"/>
</dbReference>
<comment type="caution">
    <text evidence="4">The sequence shown here is derived from an EMBL/GenBank/DDBJ whole genome shotgun (WGS) entry which is preliminary data.</text>
</comment>
<feature type="compositionally biased region" description="Low complexity" evidence="1">
    <location>
        <begin position="1"/>
        <end position="13"/>
    </location>
</feature>
<accession>A0A936NEV2</accession>
<organism evidence="4 5">
    <name type="scientific">Candidatus Neomicrothrix subdominans</name>
    <dbReference type="NCBI Taxonomy" id="2954438"/>
    <lineage>
        <taxon>Bacteria</taxon>
        <taxon>Bacillati</taxon>
        <taxon>Actinomycetota</taxon>
        <taxon>Acidimicrobiia</taxon>
        <taxon>Acidimicrobiales</taxon>
        <taxon>Microthrixaceae</taxon>
        <taxon>Candidatus Neomicrothrix</taxon>
    </lineage>
</organism>
<gene>
    <name evidence="4" type="ORF">IPN02_16590</name>
</gene>
<dbReference type="InterPro" id="IPR011613">
    <property type="entry name" value="GH15-like"/>
</dbReference>
<feature type="domain" description="GH15-like" evidence="2">
    <location>
        <begin position="267"/>
        <end position="633"/>
    </location>
</feature>
<dbReference type="PANTHER" id="PTHR31616:SF0">
    <property type="entry name" value="GLUCAN 1,4-ALPHA-GLUCOSIDASE"/>
    <property type="match status" value="1"/>
</dbReference>
<protein>
    <submittedName>
        <fullName evidence="4">Glycoside hydrolase family 15 protein</fullName>
    </submittedName>
</protein>
<dbReference type="Proteomes" id="UP000727993">
    <property type="component" value="Unassembled WGS sequence"/>
</dbReference>
<dbReference type="SUPFAM" id="SSF48208">
    <property type="entry name" value="Six-hairpin glycosidases"/>
    <property type="match status" value="1"/>
</dbReference>
<dbReference type="InterPro" id="IPR008928">
    <property type="entry name" value="6-hairpin_glycosidase_sf"/>
</dbReference>
<evidence type="ECO:0000313" key="5">
    <source>
        <dbReference type="Proteomes" id="UP000727993"/>
    </source>
</evidence>
<dbReference type="PANTHER" id="PTHR31616">
    <property type="entry name" value="TREHALASE"/>
    <property type="match status" value="1"/>
</dbReference>
<keyword evidence="4" id="KW-0378">Hydrolase</keyword>
<dbReference type="Pfam" id="PF19291">
    <property type="entry name" value="TREH_N"/>
    <property type="match status" value="1"/>
</dbReference>
<feature type="region of interest" description="Disordered" evidence="1">
    <location>
        <begin position="1"/>
        <end position="33"/>
    </location>
</feature>
<dbReference type="InterPro" id="IPR045582">
    <property type="entry name" value="Trehalase-like_N"/>
</dbReference>
<dbReference type="EMBL" id="JADJZA010000009">
    <property type="protein sequence ID" value="MBK9298411.1"/>
    <property type="molecule type" value="Genomic_DNA"/>
</dbReference>
<dbReference type="Pfam" id="PF00723">
    <property type="entry name" value="Glyco_hydro_15"/>
    <property type="match status" value="1"/>
</dbReference>
<dbReference type="AlphaFoldDB" id="A0A936NEV2"/>
<evidence type="ECO:0000313" key="4">
    <source>
        <dbReference type="EMBL" id="MBK9298411.1"/>
    </source>
</evidence>
<evidence type="ECO:0000256" key="1">
    <source>
        <dbReference type="SAM" id="MobiDB-lite"/>
    </source>
</evidence>
<proteinExistence type="predicted"/>
<reference evidence="4 5" key="1">
    <citation type="submission" date="2020-10" db="EMBL/GenBank/DDBJ databases">
        <title>Connecting structure to function with the recovery of over 1000 high-quality activated sludge metagenome-assembled genomes encoding full-length rRNA genes using long-read sequencing.</title>
        <authorList>
            <person name="Singleton C.M."/>
            <person name="Petriglieri F."/>
            <person name="Kristensen J.M."/>
            <person name="Kirkegaard R.H."/>
            <person name="Michaelsen T.Y."/>
            <person name="Andersen M.H."/>
            <person name="Karst S.M."/>
            <person name="Dueholm M.S."/>
            <person name="Nielsen P.H."/>
            <person name="Albertsen M."/>
        </authorList>
    </citation>
    <scope>NUCLEOTIDE SEQUENCE [LARGE SCALE GENOMIC DNA]</scope>
    <source>
        <strain evidence="4">Lyne_18-Q3-R50-59_MAXAC.006</strain>
    </source>
</reference>
<feature type="domain" description="Trehalase-like N-terminal" evidence="3">
    <location>
        <begin position="35"/>
        <end position="234"/>
    </location>
</feature>
<name>A0A936NEV2_9ACTN</name>
<evidence type="ECO:0000259" key="2">
    <source>
        <dbReference type="Pfam" id="PF00723"/>
    </source>
</evidence>
<dbReference type="InterPro" id="IPR012341">
    <property type="entry name" value="6hp_glycosidase-like_sf"/>
</dbReference>
<dbReference type="GO" id="GO:0005975">
    <property type="term" value="P:carbohydrate metabolic process"/>
    <property type="evidence" value="ECO:0007669"/>
    <property type="project" value="InterPro"/>
</dbReference>
<sequence length="643" mass="70977">MRSSTASASGTSHGPDRTAGPDVPTPNNLTYPPERRAAVVNNTAEYPPIADHGLIGDMQSAALVSTDGAIDFFCCPRFDSASVFAALLDADKGGAFRVDANDPSTVTKQMYLPDSAILVTRYLANTGVAELIDFMPIDDPHVAHGRRRIVRMLRCVRGHFEFRVRVAPRFDFARRAHTTSVDGHRARFDAGEVVLGLSSSEVLERDGDDATAHVALSEGDQAGFVLDATAGATPQRVKRDELQALFEATNGYWHDWVERGRYRGRWRETVYRSAITLKLMTYAPSGAIVAAPTGGLPEQMGGERNWDYRYTWVRDGSFSVRALLKLGFEDEAVGFSLWMRQRAEERRSDGSTPLNIMYRVDGSSDLTEEIVEGFDGYRGSSPVRIGNGAADQLQLDIYGEFLDALLLIDEAGYFLGNAGWADIIEIIDWLCDNWDRPEEGIWETRGGQRRFVYGRLMTWVAFDRAIRIATNRSLPAPLQRWTDVRDELHRTIHSKGWNAEMAAFVQYEGGDVLDASLLLMPLVGFISPTDPKWISTLAAMDRTLVSDSLVYRYDPSASPDGLAGSEGTFSLCTFWYVSALAKSGRVGEARLTFDKMLTYANHIGLFSEEIGATGDQLGNFPQAFTHLSLIVAAMDLDQALGDG</sequence>
<dbReference type="Gene3D" id="1.50.10.10">
    <property type="match status" value="1"/>
</dbReference>